<sequence length="147" mass="16349">MRPMAVEAPDGKLGPDGTVAARSPELDSLIKSYAQHYEVPESLVRRVAKRESTLNPKARNGQYWGLMQISHATAKGMGYVGTAAGLLDPETNLKYAVRYLRGAYMVAKGNEDVADRLYQRGYYYDAKRMGLLDETGLGNDRGKRSRF</sequence>
<reference evidence="4" key="1">
    <citation type="submission" date="2018-08" db="EMBL/GenBank/DDBJ databases">
        <authorList>
            <person name="Im W.T."/>
        </authorList>
    </citation>
    <scope>NUCLEOTIDE SEQUENCE [LARGE SCALE GENOMIC DNA]</scope>
    <source>
        <strain evidence="4">LA-28</strain>
    </source>
</reference>
<dbReference type="SUPFAM" id="SSF53955">
    <property type="entry name" value="Lysozyme-like"/>
    <property type="match status" value="1"/>
</dbReference>
<gene>
    <name evidence="3" type="ORF">DY251_11190</name>
</gene>
<comment type="caution">
    <text evidence="3">The sequence shown here is derived from an EMBL/GenBank/DDBJ whole genome shotgun (WGS) entry which is preliminary data.</text>
</comment>
<dbReference type="AlphaFoldDB" id="A0A371XEJ0"/>
<dbReference type="Gene3D" id="1.10.530.10">
    <property type="match status" value="1"/>
</dbReference>
<name>A0A371XEJ0_9HYPH</name>
<dbReference type="Proteomes" id="UP000262379">
    <property type="component" value="Unassembled WGS sequence"/>
</dbReference>
<proteinExistence type="inferred from homology"/>
<evidence type="ECO:0000256" key="1">
    <source>
        <dbReference type="ARBA" id="ARBA00009387"/>
    </source>
</evidence>
<keyword evidence="4" id="KW-1185">Reference proteome</keyword>
<organism evidence="3 4">
    <name type="scientific">Mesorhizobium denitrificans</name>
    <dbReference type="NCBI Taxonomy" id="2294114"/>
    <lineage>
        <taxon>Bacteria</taxon>
        <taxon>Pseudomonadati</taxon>
        <taxon>Pseudomonadota</taxon>
        <taxon>Alphaproteobacteria</taxon>
        <taxon>Hyphomicrobiales</taxon>
        <taxon>Phyllobacteriaceae</taxon>
        <taxon>Mesorhizobium</taxon>
    </lineage>
</organism>
<evidence type="ECO:0000259" key="2">
    <source>
        <dbReference type="Pfam" id="PF01464"/>
    </source>
</evidence>
<dbReference type="Pfam" id="PF01464">
    <property type="entry name" value="SLT"/>
    <property type="match status" value="1"/>
</dbReference>
<evidence type="ECO:0000313" key="4">
    <source>
        <dbReference type="Proteomes" id="UP000262379"/>
    </source>
</evidence>
<dbReference type="InterPro" id="IPR008258">
    <property type="entry name" value="Transglycosylase_SLT_dom_1"/>
</dbReference>
<dbReference type="InterPro" id="IPR023346">
    <property type="entry name" value="Lysozyme-like_dom_sf"/>
</dbReference>
<protein>
    <submittedName>
        <fullName evidence="3">Lytic transglycosylase domain-containing protein</fullName>
    </submittedName>
</protein>
<evidence type="ECO:0000313" key="3">
    <source>
        <dbReference type="EMBL" id="RFC67628.1"/>
    </source>
</evidence>
<feature type="domain" description="Transglycosylase SLT" evidence="2">
    <location>
        <begin position="29"/>
        <end position="110"/>
    </location>
</feature>
<dbReference type="EMBL" id="QURN01000007">
    <property type="protein sequence ID" value="RFC67628.1"/>
    <property type="molecule type" value="Genomic_DNA"/>
</dbReference>
<accession>A0A371XEJ0</accession>
<comment type="similarity">
    <text evidence="1">Belongs to the virb1 family.</text>
</comment>